<dbReference type="Pfam" id="PF01363">
    <property type="entry name" value="FYVE"/>
    <property type="match status" value="1"/>
</dbReference>
<dbReference type="STRING" id="13249.T1HBW8"/>
<dbReference type="OMA" id="SMEANDN"/>
<dbReference type="Gene3D" id="3.30.1360.220">
    <property type="entry name" value="Domain of unknown function (DUF3480), N-terminal subdomain"/>
    <property type="match status" value="1"/>
</dbReference>
<proteinExistence type="predicted"/>
<dbReference type="FunFam" id="3.30.40.10:FF:000084">
    <property type="entry name" value="Zinc finger, FYVE domain-containing 9b"/>
    <property type="match status" value="1"/>
</dbReference>
<dbReference type="AlphaFoldDB" id="T1HBW8"/>
<organism evidence="2 3">
    <name type="scientific">Rhodnius prolixus</name>
    <name type="common">Triatomid bug</name>
    <dbReference type="NCBI Taxonomy" id="13249"/>
    <lineage>
        <taxon>Eukaryota</taxon>
        <taxon>Metazoa</taxon>
        <taxon>Ecdysozoa</taxon>
        <taxon>Arthropoda</taxon>
        <taxon>Hexapoda</taxon>
        <taxon>Insecta</taxon>
        <taxon>Pterygota</taxon>
        <taxon>Neoptera</taxon>
        <taxon>Paraneoptera</taxon>
        <taxon>Hemiptera</taxon>
        <taxon>Heteroptera</taxon>
        <taxon>Panheteroptera</taxon>
        <taxon>Cimicomorpha</taxon>
        <taxon>Reduviidae</taxon>
        <taxon>Triatominae</taxon>
        <taxon>Rhodnius</taxon>
    </lineage>
</organism>
<dbReference type="GO" id="GO:0046872">
    <property type="term" value="F:metal ion binding"/>
    <property type="evidence" value="ECO:0007669"/>
    <property type="project" value="InterPro"/>
</dbReference>
<dbReference type="GO" id="GO:0016197">
    <property type="term" value="P:endosomal transport"/>
    <property type="evidence" value="ECO:0007669"/>
    <property type="project" value="TreeGrafter"/>
</dbReference>
<dbReference type="InterPro" id="IPR024608">
    <property type="entry name" value="SARA-like_SBD"/>
</dbReference>
<dbReference type="InParanoid" id="T1HBW8"/>
<accession>T1HBW8</accession>
<dbReference type="InterPro" id="IPR000306">
    <property type="entry name" value="Znf_FYVE"/>
</dbReference>
<dbReference type="VEuPathDB" id="VectorBase:RPRC001530"/>
<dbReference type="FunCoup" id="T1HBW8">
    <property type="interactions" value="1234"/>
</dbReference>
<dbReference type="InterPro" id="IPR022557">
    <property type="entry name" value="SARA-like_C"/>
</dbReference>
<dbReference type="SMART" id="SM00064">
    <property type="entry name" value="FYVE"/>
    <property type="match status" value="1"/>
</dbReference>
<dbReference type="InterPro" id="IPR013083">
    <property type="entry name" value="Znf_RING/FYVE/PHD"/>
</dbReference>
<dbReference type="PANTHER" id="PTHR46319:SF3">
    <property type="entry name" value="ZINC FINGER FYVE DOMAIN-CONTAINING PROTEIN"/>
    <property type="match status" value="1"/>
</dbReference>
<dbReference type="Pfam" id="PF11409">
    <property type="entry name" value="SARA"/>
    <property type="match status" value="1"/>
</dbReference>
<dbReference type="CDD" id="cd15729">
    <property type="entry name" value="FYVE_endofin"/>
    <property type="match status" value="1"/>
</dbReference>
<dbReference type="HOGENOM" id="CLU_292282_0_0_1"/>
<dbReference type="InterPro" id="IPR011011">
    <property type="entry name" value="Znf_FYVE_PHD"/>
</dbReference>
<sequence length="1043" mass="115571">MDKFAVDLEKVLDDFEYNEGREESVIPSVIKNHSSHNSQKRNKPPATIYRRPAFEPINLADADFSAASISSSDNFIKNIEDYTVTSNLVYNQPFATTTEYYSSQTENKGNDRLCKESTAIFDVSNESVEKETTHSDGTPDLLDSNILKPNTNNSIYTEDPNLSSQLPDITSVSNTLLTPALAPPDELQTSFDLIKPTAQTPSFDEKLPPIVEVGLVVKEDIPDIKIKPITFISIDNDVTESELEEYLQNLEISENVDNSMEANDNELPSQDDAPVATVFSDQSMVMKNEEKSATQEEMLQPDCSNVVMLNQFENNKDSSVDVYLNQATENLEENIVNESEEGPEDDPINELDNESLQTMYENIQGASKNTSSINDLEIISTQVTEYKNIDENVCVSEVEKCVIVADEIDAENKTPASSKSDNEDEYKDQSLPQATETCSLKDNIENIVADPQQLQEESKPCRPNSLALDSATEVDCDESPTPTNAIATNSCGPASPMERLGKFPPFWVPDTESDFCMQCQNKFTVIRRRHHCRACGLVLCSKCCNLKAPLEYLDFTEARVCQPCFNVIYRVSLEDGRYNLGRQPNPNNPMEYCSTIPPLQQAASTINQPPPSVLVPTGVLKREGGKSTMDSIVKRPLDPSTQSFIPADTNLPPLAFTENGQLIFSDEIPRITDEPVKFAINYNLFVSIKKVKLDCCVNRLCWSVCSEGLACVGQDEIAIILESLPDELFPPQDLFNLINVLYQESSKGLQKVQLLSSYSTWTFNSHGRQVVRALNHSNESVLAFGANLSLKADSHLVCIQGTKDENTYHTQAINIHNKPRRVTGASFVVFNGALKIAGLSGKSSIMEDGLMVHLPSDSMTALRTALREMQDYTISCGPNDEETVYLQWTEDDTNFNVGVKSCIDGRRLDGVPSIRVHNGTDYPGNHKIIRWTEVFILQSEDSKKAADPIDISRVSESLARATCMALVPDLDSLAAANLNMLSVRATIHPDSVGYEAGSCGVKLPSMYMKHLDEELVPVIHQAAVASQDTPAVLELTFRVMNHP</sequence>
<dbReference type="EnsemblMetazoa" id="RPRC001530-RA">
    <property type="protein sequence ID" value="RPRC001530-PA"/>
    <property type="gene ID" value="RPRC001530"/>
</dbReference>
<reference evidence="2" key="1">
    <citation type="submission" date="2015-05" db="UniProtKB">
        <authorList>
            <consortium name="EnsemblMetazoa"/>
        </authorList>
    </citation>
    <scope>IDENTIFICATION</scope>
</reference>
<evidence type="ECO:0000313" key="3">
    <source>
        <dbReference type="Proteomes" id="UP000015103"/>
    </source>
</evidence>
<dbReference type="Gene3D" id="3.30.500.40">
    <property type="match status" value="1"/>
</dbReference>
<dbReference type="EMBL" id="ACPB03010898">
    <property type="status" value="NOT_ANNOTATED_CDS"/>
    <property type="molecule type" value="Genomic_DNA"/>
</dbReference>
<keyword evidence="3" id="KW-1185">Reference proteome</keyword>
<dbReference type="InterPro" id="IPR017455">
    <property type="entry name" value="Znf_FYVE-rel"/>
</dbReference>
<dbReference type="Gene3D" id="4.10.720.10">
    <property type="entry name" value="Smad anchor for receptor activation, Smad-binding domain"/>
    <property type="match status" value="1"/>
</dbReference>
<dbReference type="eggNOG" id="KOG1841">
    <property type="taxonomic scope" value="Eukaryota"/>
</dbReference>
<dbReference type="GO" id="GO:0031901">
    <property type="term" value="C:early endosome membrane"/>
    <property type="evidence" value="ECO:0007669"/>
    <property type="project" value="TreeGrafter"/>
</dbReference>
<dbReference type="PANTHER" id="PTHR46319">
    <property type="entry name" value="ZINC FINGER FYVE DOMAIN-CONTAINING PROTEIN"/>
    <property type="match status" value="1"/>
</dbReference>
<dbReference type="Proteomes" id="UP000015103">
    <property type="component" value="Unassembled WGS sequence"/>
</dbReference>
<dbReference type="EMBL" id="ACPB03010896">
    <property type="status" value="NOT_ANNOTATED_CDS"/>
    <property type="molecule type" value="Genomic_DNA"/>
</dbReference>
<dbReference type="PROSITE" id="PS50178">
    <property type="entry name" value="ZF_FYVE"/>
    <property type="match status" value="1"/>
</dbReference>
<dbReference type="SMART" id="SM01421">
    <property type="entry name" value="DUF3480"/>
    <property type="match status" value="1"/>
</dbReference>
<dbReference type="InterPro" id="IPR037145">
    <property type="entry name" value="SARA_Smad-bd_sf"/>
</dbReference>
<protein>
    <submittedName>
        <fullName evidence="2">FYVE-type domain-containing protein</fullName>
    </submittedName>
</protein>
<name>T1HBW8_RHOPR</name>
<evidence type="ECO:0000256" key="1">
    <source>
        <dbReference type="SAM" id="MobiDB-lite"/>
    </source>
</evidence>
<dbReference type="EMBL" id="ACPB03010897">
    <property type="status" value="NOT_ANNOTATED_CDS"/>
    <property type="molecule type" value="Genomic_DNA"/>
</dbReference>
<dbReference type="SUPFAM" id="SSF57903">
    <property type="entry name" value="FYVE/PHD zinc finger"/>
    <property type="match status" value="1"/>
</dbReference>
<evidence type="ECO:0000313" key="2">
    <source>
        <dbReference type="EnsemblMetazoa" id="RPRC001530-PA"/>
    </source>
</evidence>
<dbReference type="Gene3D" id="3.30.40.10">
    <property type="entry name" value="Zinc/RING finger domain, C3HC4 (zinc finger)"/>
    <property type="match status" value="1"/>
</dbReference>
<dbReference type="Pfam" id="PF11979">
    <property type="entry name" value="SARA_C"/>
    <property type="match status" value="1"/>
</dbReference>
<feature type="region of interest" description="Disordered" evidence="1">
    <location>
        <begin position="412"/>
        <end position="431"/>
    </location>
</feature>
<dbReference type="SMART" id="SM01422">
    <property type="entry name" value="SARA"/>
    <property type="match status" value="1"/>
</dbReference>